<accession>A0A4S8KTS5</accession>
<name>A0A4S8KTS5_DENBC</name>
<reference evidence="1 2" key="1">
    <citation type="journal article" date="2019" name="Nat. Ecol. Evol.">
        <title>Megaphylogeny resolves global patterns of mushroom evolution.</title>
        <authorList>
            <person name="Varga T."/>
            <person name="Krizsan K."/>
            <person name="Foldi C."/>
            <person name="Dima B."/>
            <person name="Sanchez-Garcia M."/>
            <person name="Sanchez-Ramirez S."/>
            <person name="Szollosi G.J."/>
            <person name="Szarkandi J.G."/>
            <person name="Papp V."/>
            <person name="Albert L."/>
            <person name="Andreopoulos W."/>
            <person name="Angelini C."/>
            <person name="Antonin V."/>
            <person name="Barry K.W."/>
            <person name="Bougher N.L."/>
            <person name="Buchanan P."/>
            <person name="Buyck B."/>
            <person name="Bense V."/>
            <person name="Catcheside P."/>
            <person name="Chovatia M."/>
            <person name="Cooper J."/>
            <person name="Damon W."/>
            <person name="Desjardin D."/>
            <person name="Finy P."/>
            <person name="Geml J."/>
            <person name="Haridas S."/>
            <person name="Hughes K."/>
            <person name="Justo A."/>
            <person name="Karasinski D."/>
            <person name="Kautmanova I."/>
            <person name="Kiss B."/>
            <person name="Kocsube S."/>
            <person name="Kotiranta H."/>
            <person name="LaButti K.M."/>
            <person name="Lechner B.E."/>
            <person name="Liimatainen K."/>
            <person name="Lipzen A."/>
            <person name="Lukacs Z."/>
            <person name="Mihaltcheva S."/>
            <person name="Morgado L.N."/>
            <person name="Niskanen T."/>
            <person name="Noordeloos M.E."/>
            <person name="Ohm R.A."/>
            <person name="Ortiz-Santana B."/>
            <person name="Ovrebo C."/>
            <person name="Racz N."/>
            <person name="Riley R."/>
            <person name="Savchenko A."/>
            <person name="Shiryaev A."/>
            <person name="Soop K."/>
            <person name="Spirin V."/>
            <person name="Szebenyi C."/>
            <person name="Tomsovsky M."/>
            <person name="Tulloss R.E."/>
            <person name="Uehling J."/>
            <person name="Grigoriev I.V."/>
            <person name="Vagvolgyi C."/>
            <person name="Papp T."/>
            <person name="Martin F.M."/>
            <person name="Miettinen O."/>
            <person name="Hibbett D.S."/>
            <person name="Nagy L.G."/>
        </authorList>
    </citation>
    <scope>NUCLEOTIDE SEQUENCE [LARGE SCALE GENOMIC DNA]</scope>
    <source>
        <strain evidence="1 2">CBS 962.96</strain>
    </source>
</reference>
<proteinExistence type="predicted"/>
<evidence type="ECO:0000313" key="1">
    <source>
        <dbReference type="EMBL" id="THU79150.1"/>
    </source>
</evidence>
<protein>
    <submittedName>
        <fullName evidence="1">Uncharacterized protein</fullName>
    </submittedName>
</protein>
<dbReference type="Proteomes" id="UP000297245">
    <property type="component" value="Unassembled WGS sequence"/>
</dbReference>
<organism evidence="1 2">
    <name type="scientific">Dendrothele bispora (strain CBS 962.96)</name>
    <dbReference type="NCBI Taxonomy" id="1314807"/>
    <lineage>
        <taxon>Eukaryota</taxon>
        <taxon>Fungi</taxon>
        <taxon>Dikarya</taxon>
        <taxon>Basidiomycota</taxon>
        <taxon>Agaricomycotina</taxon>
        <taxon>Agaricomycetes</taxon>
        <taxon>Agaricomycetidae</taxon>
        <taxon>Agaricales</taxon>
        <taxon>Agaricales incertae sedis</taxon>
        <taxon>Dendrothele</taxon>
    </lineage>
</organism>
<sequence length="158" mass="17468">MFINGSPEGEAGVAQKKLFLEWPSDPVLLYNLDYVDNPTKAEMLTSRKGGLQPELTNQILVTPELIGFSINPSDFIIIAMAIPPLSAGFMLLSEKVPFNNVHEIGDRTDNIVFETALDKADASNSIETSVGTRMYTDHDRFLTSSHQRLPNFSLALIL</sequence>
<dbReference type="EMBL" id="ML180071">
    <property type="protein sequence ID" value="THU79150.1"/>
    <property type="molecule type" value="Genomic_DNA"/>
</dbReference>
<evidence type="ECO:0000313" key="2">
    <source>
        <dbReference type="Proteomes" id="UP000297245"/>
    </source>
</evidence>
<dbReference type="AlphaFoldDB" id="A0A4S8KTS5"/>
<keyword evidence="2" id="KW-1185">Reference proteome</keyword>
<gene>
    <name evidence="1" type="ORF">K435DRAFT_845551</name>
</gene>